<dbReference type="PANTHER" id="PTHR43479:SF20">
    <property type="entry name" value="HTH TETR-TYPE DOMAIN-CONTAINING PROTEIN"/>
    <property type="match status" value="1"/>
</dbReference>
<dbReference type="EMBL" id="RCCJ01000001">
    <property type="protein sequence ID" value="RLJ70398.1"/>
    <property type="molecule type" value="Genomic_DNA"/>
</dbReference>
<dbReference type="InterPro" id="IPR001647">
    <property type="entry name" value="HTH_TetR"/>
</dbReference>
<keyword evidence="5" id="KW-1185">Reference proteome</keyword>
<dbReference type="PANTHER" id="PTHR43479">
    <property type="entry name" value="ACREF/ENVCD OPERON REPRESSOR-RELATED"/>
    <property type="match status" value="1"/>
</dbReference>
<dbReference type="Pfam" id="PF00440">
    <property type="entry name" value="TetR_N"/>
    <property type="match status" value="1"/>
</dbReference>
<evidence type="ECO:0000313" key="4">
    <source>
        <dbReference type="EMBL" id="RLJ70398.1"/>
    </source>
</evidence>
<dbReference type="OrthoDB" id="13453at2"/>
<evidence type="ECO:0000259" key="3">
    <source>
        <dbReference type="PROSITE" id="PS50977"/>
    </source>
</evidence>
<accession>A0A497XNF8</accession>
<dbReference type="PROSITE" id="PS01081">
    <property type="entry name" value="HTH_TETR_1"/>
    <property type="match status" value="1"/>
</dbReference>
<gene>
    <name evidence="4" type="ORF">BCF55_0669</name>
</gene>
<protein>
    <submittedName>
        <fullName evidence="4">TetR family transcriptional regulator</fullName>
    </submittedName>
</protein>
<evidence type="ECO:0000256" key="1">
    <source>
        <dbReference type="ARBA" id="ARBA00023125"/>
    </source>
</evidence>
<reference evidence="4 5" key="1">
    <citation type="submission" date="2018-10" db="EMBL/GenBank/DDBJ databases">
        <title>Genomic Encyclopedia of Archaeal and Bacterial Type Strains, Phase II (KMG-II): from individual species to whole genera.</title>
        <authorList>
            <person name="Goeker M."/>
        </authorList>
    </citation>
    <scope>NUCLEOTIDE SEQUENCE [LARGE SCALE GENOMIC DNA]</scope>
    <source>
        <strain evidence="4 5">DSM 16510</strain>
    </source>
</reference>
<dbReference type="RefSeq" id="WP_121009950.1">
    <property type="nucleotide sequence ID" value="NZ_RCCJ01000001.1"/>
</dbReference>
<feature type="domain" description="HTH tetR-type" evidence="3">
    <location>
        <begin position="1"/>
        <end position="61"/>
    </location>
</feature>
<dbReference type="PRINTS" id="PR00455">
    <property type="entry name" value="HTHTETR"/>
</dbReference>
<comment type="caution">
    <text evidence="4">The sequence shown here is derived from an EMBL/GenBank/DDBJ whole genome shotgun (WGS) entry which is preliminary data.</text>
</comment>
<evidence type="ECO:0000256" key="2">
    <source>
        <dbReference type="PROSITE-ProRule" id="PRU00335"/>
    </source>
</evidence>
<dbReference type="SUPFAM" id="SSF46689">
    <property type="entry name" value="Homeodomain-like"/>
    <property type="match status" value="1"/>
</dbReference>
<dbReference type="Proteomes" id="UP000267841">
    <property type="component" value="Unassembled WGS sequence"/>
</dbReference>
<feature type="DNA-binding region" description="H-T-H motif" evidence="2">
    <location>
        <begin position="24"/>
        <end position="43"/>
    </location>
</feature>
<keyword evidence="1 2" id="KW-0238">DNA-binding</keyword>
<sequence length="187" mass="21954">MGTREQILDEALKLFSEKGIKETTIRDIAKAVGITEGAIYRHFESKDQIVYELFERYSDELYESLKKVLEKHTGTEERFKKMVGVFLDFAFKKPDAFRYMNIFHYLRGKEVKKFKKIPFALLRELVLELHKGKILKVEPEYALAMLTGTLERVFLYRSMGILKDSKKEVKEKTASLLWNALVECERS</sequence>
<dbReference type="PROSITE" id="PS50977">
    <property type="entry name" value="HTH_TETR_2"/>
    <property type="match status" value="1"/>
</dbReference>
<dbReference type="AlphaFoldDB" id="A0A497XNF8"/>
<evidence type="ECO:0000313" key="5">
    <source>
        <dbReference type="Proteomes" id="UP000267841"/>
    </source>
</evidence>
<proteinExistence type="predicted"/>
<dbReference type="InterPro" id="IPR009057">
    <property type="entry name" value="Homeodomain-like_sf"/>
</dbReference>
<organism evidence="4 5">
    <name type="scientific">Hydrogenivirga caldilitoris</name>
    <dbReference type="NCBI Taxonomy" id="246264"/>
    <lineage>
        <taxon>Bacteria</taxon>
        <taxon>Pseudomonadati</taxon>
        <taxon>Aquificota</taxon>
        <taxon>Aquificia</taxon>
        <taxon>Aquificales</taxon>
        <taxon>Aquificaceae</taxon>
        <taxon>Hydrogenivirga</taxon>
    </lineage>
</organism>
<dbReference type="InterPro" id="IPR050624">
    <property type="entry name" value="HTH-type_Tx_Regulator"/>
</dbReference>
<dbReference type="GO" id="GO:0003677">
    <property type="term" value="F:DNA binding"/>
    <property type="evidence" value="ECO:0007669"/>
    <property type="project" value="UniProtKB-UniRule"/>
</dbReference>
<dbReference type="InterPro" id="IPR023772">
    <property type="entry name" value="DNA-bd_HTH_TetR-type_CS"/>
</dbReference>
<name>A0A497XNF8_9AQUI</name>
<dbReference type="Gene3D" id="1.10.357.10">
    <property type="entry name" value="Tetracycline Repressor, domain 2"/>
    <property type="match status" value="1"/>
</dbReference>